<feature type="region of interest" description="Disordered" evidence="1">
    <location>
        <begin position="17"/>
        <end position="43"/>
    </location>
</feature>
<accession>A0ABQ8SUK4</accession>
<dbReference type="Proteomes" id="UP001148838">
    <property type="component" value="Unassembled WGS sequence"/>
</dbReference>
<proteinExistence type="predicted"/>
<gene>
    <name evidence="2" type="ORF">ANN_13770</name>
</gene>
<evidence type="ECO:0000313" key="3">
    <source>
        <dbReference type="Proteomes" id="UP001148838"/>
    </source>
</evidence>
<comment type="caution">
    <text evidence="2">The sequence shown here is derived from an EMBL/GenBank/DDBJ whole genome shotgun (WGS) entry which is preliminary data.</text>
</comment>
<organism evidence="2 3">
    <name type="scientific">Periplaneta americana</name>
    <name type="common">American cockroach</name>
    <name type="synonym">Blatta americana</name>
    <dbReference type="NCBI Taxonomy" id="6978"/>
    <lineage>
        <taxon>Eukaryota</taxon>
        <taxon>Metazoa</taxon>
        <taxon>Ecdysozoa</taxon>
        <taxon>Arthropoda</taxon>
        <taxon>Hexapoda</taxon>
        <taxon>Insecta</taxon>
        <taxon>Pterygota</taxon>
        <taxon>Neoptera</taxon>
        <taxon>Polyneoptera</taxon>
        <taxon>Dictyoptera</taxon>
        <taxon>Blattodea</taxon>
        <taxon>Blattoidea</taxon>
        <taxon>Blattidae</taxon>
        <taxon>Blattinae</taxon>
        <taxon>Periplaneta</taxon>
    </lineage>
</organism>
<feature type="region of interest" description="Disordered" evidence="1">
    <location>
        <begin position="85"/>
        <end position="115"/>
    </location>
</feature>
<sequence length="115" mass="13230">MQSRNSVLVVGAMEGSVSVLEGSSRSRKRKRMSETRRKKEYEASVSDSFKVKWLFFYNIFSTEFNLEFGTPATDTGRYCARMNHEVQSSVSGKKRKKFVLHSSPTKSEQRNSTKF</sequence>
<keyword evidence="3" id="KW-1185">Reference proteome</keyword>
<evidence type="ECO:0000313" key="2">
    <source>
        <dbReference type="EMBL" id="KAJ4437832.1"/>
    </source>
</evidence>
<evidence type="ECO:0000256" key="1">
    <source>
        <dbReference type="SAM" id="MobiDB-lite"/>
    </source>
</evidence>
<reference evidence="2 3" key="1">
    <citation type="journal article" date="2022" name="Allergy">
        <title>Genome assembly and annotation of Periplaneta americana reveal a comprehensive cockroach allergen profile.</title>
        <authorList>
            <person name="Wang L."/>
            <person name="Xiong Q."/>
            <person name="Saelim N."/>
            <person name="Wang L."/>
            <person name="Nong W."/>
            <person name="Wan A.T."/>
            <person name="Shi M."/>
            <person name="Liu X."/>
            <person name="Cao Q."/>
            <person name="Hui J.H.L."/>
            <person name="Sookrung N."/>
            <person name="Leung T.F."/>
            <person name="Tungtrongchitr A."/>
            <person name="Tsui S.K.W."/>
        </authorList>
    </citation>
    <scope>NUCLEOTIDE SEQUENCE [LARGE SCALE GENOMIC DNA]</scope>
    <source>
        <strain evidence="2">PWHHKU_190912</strain>
    </source>
</reference>
<protein>
    <submittedName>
        <fullName evidence="2">Uncharacterized protein</fullName>
    </submittedName>
</protein>
<dbReference type="EMBL" id="JAJSOF020000019">
    <property type="protein sequence ID" value="KAJ4437832.1"/>
    <property type="molecule type" value="Genomic_DNA"/>
</dbReference>
<name>A0ABQ8SUK4_PERAM</name>
<feature type="compositionally biased region" description="Basic and acidic residues" evidence="1">
    <location>
        <begin position="32"/>
        <end position="42"/>
    </location>
</feature>